<accession>A0A521B5E4</accession>
<dbReference type="SUPFAM" id="SSF56988">
    <property type="entry name" value="Anthrax protective antigen"/>
    <property type="match status" value="1"/>
</dbReference>
<dbReference type="Gene3D" id="3.60.21.10">
    <property type="match status" value="1"/>
</dbReference>
<dbReference type="GO" id="GO:0005737">
    <property type="term" value="C:cytoplasm"/>
    <property type="evidence" value="ECO:0007669"/>
    <property type="project" value="TreeGrafter"/>
</dbReference>
<dbReference type="PANTHER" id="PTHR32440">
    <property type="entry name" value="PHOSPHATASE DCR2-RELATED-RELATED"/>
    <property type="match status" value="1"/>
</dbReference>
<dbReference type="RefSeq" id="WP_142532059.1">
    <property type="nucleotide sequence ID" value="NZ_FXTB01000001.1"/>
</dbReference>
<dbReference type="Gene3D" id="3.90.182.10">
    <property type="entry name" value="Toxin - Anthrax Protective Antigen,domain 1"/>
    <property type="match status" value="1"/>
</dbReference>
<dbReference type="PANTHER" id="PTHR32440:SF11">
    <property type="entry name" value="METALLOPHOSPHOESTERASE DOMAIN-CONTAINING PROTEIN"/>
    <property type="match status" value="1"/>
</dbReference>
<dbReference type="GO" id="GO:0016788">
    <property type="term" value="F:hydrolase activity, acting on ester bonds"/>
    <property type="evidence" value="ECO:0007669"/>
    <property type="project" value="TreeGrafter"/>
</dbReference>
<dbReference type="Pfam" id="PF07691">
    <property type="entry name" value="PA14"/>
    <property type="match status" value="1"/>
</dbReference>
<dbReference type="SUPFAM" id="SSF56300">
    <property type="entry name" value="Metallo-dependent phosphatases"/>
    <property type="match status" value="1"/>
</dbReference>
<evidence type="ECO:0000259" key="1">
    <source>
        <dbReference type="PROSITE" id="PS51820"/>
    </source>
</evidence>
<feature type="domain" description="PA14" evidence="1">
    <location>
        <begin position="343"/>
        <end position="479"/>
    </location>
</feature>
<dbReference type="Pfam" id="PF00149">
    <property type="entry name" value="Metallophos"/>
    <property type="match status" value="1"/>
</dbReference>
<reference evidence="2 3" key="1">
    <citation type="submission" date="2017-05" db="EMBL/GenBank/DDBJ databases">
        <authorList>
            <person name="Varghese N."/>
            <person name="Submissions S."/>
        </authorList>
    </citation>
    <scope>NUCLEOTIDE SEQUENCE [LARGE SCALE GENOMIC DNA]</scope>
    <source>
        <strain evidence="2 3">DSM 27040</strain>
    </source>
</reference>
<dbReference type="InterPro" id="IPR004843">
    <property type="entry name" value="Calcineurin-like_PHP"/>
</dbReference>
<proteinExistence type="predicted"/>
<dbReference type="InterPro" id="IPR037524">
    <property type="entry name" value="PA14/GLEYA"/>
</dbReference>
<keyword evidence="3" id="KW-1185">Reference proteome</keyword>
<sequence>MKHIYHLSIVVILLFHIGITLAGAQDKVELRFNNEGTFKIAQITDTHWNNSSDEYKKTEETIRIVLRAEKPDLAVLTGDIVTADPAKEGWLSLAKIFEEEKIPWAVTLGNHDAEPDVTRNGIFEILEGLPYFVGEAGDVHGAGNYALPVKGAKGNSTAAVLYCIDSNDYSSNPMISNYDWIRFDQIAWYRNKSDEFTAANNQMPLPSLAFFHIPLIEYNEIVGAETTVGDQYEGVASADINSGMFASFIDKNDVIGVFVGHDHDNNYIGIHKGIGLAFGQRSGFQAYGQLEPGCRIIRMHEGDFSYDTWIRTPSGTDHMYYFPSGLAAYDENTEFSPAKNVGKVKPGVKYKYFEGEFSSTDELSGQTPKKTGLISNISLAEADVTDYFGFEYNALINIPVKGLYRFYTYSDDGSKLLIDGKVVVDNDGSHSAKREEGVIALDKGFHEFKLLYFESYMGEKLEVGFSSVKIRECIIPDSFFFVEE</sequence>
<dbReference type="Proteomes" id="UP000319040">
    <property type="component" value="Unassembled WGS sequence"/>
</dbReference>
<dbReference type="EMBL" id="FXTB01000001">
    <property type="protein sequence ID" value="SMO42295.1"/>
    <property type="molecule type" value="Genomic_DNA"/>
</dbReference>
<dbReference type="PROSITE" id="PS51820">
    <property type="entry name" value="PA14"/>
    <property type="match status" value="1"/>
</dbReference>
<organism evidence="2 3">
    <name type="scientific">Saccharicrinis carchari</name>
    <dbReference type="NCBI Taxonomy" id="1168039"/>
    <lineage>
        <taxon>Bacteria</taxon>
        <taxon>Pseudomonadati</taxon>
        <taxon>Bacteroidota</taxon>
        <taxon>Bacteroidia</taxon>
        <taxon>Marinilabiliales</taxon>
        <taxon>Marinilabiliaceae</taxon>
        <taxon>Saccharicrinis</taxon>
    </lineage>
</organism>
<dbReference type="OrthoDB" id="9816081at2"/>
<dbReference type="AlphaFoldDB" id="A0A521B5E4"/>
<dbReference type="InterPro" id="IPR011658">
    <property type="entry name" value="PA14_dom"/>
</dbReference>
<gene>
    <name evidence="2" type="ORF">SAMN06265379_101722</name>
</gene>
<dbReference type="InterPro" id="IPR029052">
    <property type="entry name" value="Metallo-depent_PP-like"/>
</dbReference>
<dbReference type="SMART" id="SM00758">
    <property type="entry name" value="PA14"/>
    <property type="match status" value="1"/>
</dbReference>
<name>A0A521B5E4_SACCC</name>
<dbReference type="CDD" id="cd07383">
    <property type="entry name" value="MPP_Dcr2"/>
    <property type="match status" value="1"/>
</dbReference>
<evidence type="ECO:0000313" key="2">
    <source>
        <dbReference type="EMBL" id="SMO42295.1"/>
    </source>
</evidence>
<evidence type="ECO:0000313" key="3">
    <source>
        <dbReference type="Proteomes" id="UP000319040"/>
    </source>
</evidence>
<protein>
    <submittedName>
        <fullName evidence="2">PA14 domain-containing protein</fullName>
    </submittedName>
</protein>